<keyword evidence="10" id="KW-0511">Multifunctional enzyme</keyword>
<dbReference type="InterPro" id="IPR013954">
    <property type="entry name" value="PNK3P"/>
</dbReference>
<reference evidence="12" key="2">
    <citation type="submission" date="2021-04" db="EMBL/GenBank/DDBJ databases">
        <authorList>
            <person name="Gilroy R."/>
        </authorList>
    </citation>
    <scope>NUCLEOTIDE SEQUENCE</scope>
    <source>
        <strain evidence="12">Gambia11-129</strain>
    </source>
</reference>
<dbReference type="PANTHER" id="PTHR23133">
    <property type="entry name" value="IMIDAZOLEGLYCEROL-PHOSPHATE DEHYDRATASE HIS7"/>
    <property type="match status" value="1"/>
</dbReference>
<gene>
    <name evidence="11 12" type="primary">hisB</name>
    <name evidence="12" type="ORF">IAB12_02075</name>
</gene>
<evidence type="ECO:0000256" key="9">
    <source>
        <dbReference type="ARBA" id="ARBA00023239"/>
    </source>
</evidence>
<organism evidence="12 13">
    <name type="scientific">Candidatus Ornithospirochaeta avicola</name>
    <dbReference type="NCBI Taxonomy" id="2840896"/>
    <lineage>
        <taxon>Bacteria</taxon>
        <taxon>Pseudomonadati</taxon>
        <taxon>Spirochaetota</taxon>
        <taxon>Spirochaetia</taxon>
        <taxon>Spirochaetales</taxon>
        <taxon>Spirochaetaceae</taxon>
        <taxon>Spirochaetaceae incertae sedis</taxon>
        <taxon>Candidatus Ornithospirochaeta</taxon>
    </lineage>
</organism>
<dbReference type="HAMAP" id="MF_00076">
    <property type="entry name" value="HisB"/>
    <property type="match status" value="1"/>
</dbReference>
<evidence type="ECO:0000256" key="10">
    <source>
        <dbReference type="ARBA" id="ARBA00023268"/>
    </source>
</evidence>
<dbReference type="PROSITE" id="PS00954">
    <property type="entry name" value="IGP_DEHYDRATASE_1"/>
    <property type="match status" value="1"/>
</dbReference>
<dbReference type="EMBL" id="DXHU01000006">
    <property type="protein sequence ID" value="HIV98551.1"/>
    <property type="molecule type" value="Genomic_DNA"/>
</dbReference>
<protein>
    <recommendedName>
        <fullName evidence="3 11">Imidazoleglycerol-phosphate dehydratase</fullName>
        <shortName evidence="11">IGPD</shortName>
        <ecNumber evidence="11">4.2.1.19</ecNumber>
    </recommendedName>
</protein>
<dbReference type="InterPro" id="IPR020568">
    <property type="entry name" value="Ribosomal_Su5_D2-typ_SF"/>
</dbReference>
<keyword evidence="9 11" id="KW-0456">Lyase</keyword>
<dbReference type="InterPro" id="IPR006543">
    <property type="entry name" value="Histidinol-phos"/>
</dbReference>
<dbReference type="FunFam" id="3.30.230.40:FF:000003">
    <property type="entry name" value="Imidazoleglycerol-phosphate dehydratase HisB"/>
    <property type="match status" value="1"/>
</dbReference>
<dbReference type="GO" id="GO:0046872">
    <property type="term" value="F:metal ion binding"/>
    <property type="evidence" value="ECO:0007669"/>
    <property type="project" value="UniProtKB-KW"/>
</dbReference>
<dbReference type="GO" id="GO:0005737">
    <property type="term" value="C:cytoplasm"/>
    <property type="evidence" value="ECO:0007669"/>
    <property type="project" value="UniProtKB-SubCell"/>
</dbReference>
<dbReference type="NCBIfam" id="NF002114">
    <property type="entry name" value="PRK00951.2-4"/>
    <property type="match status" value="1"/>
</dbReference>
<dbReference type="Gene3D" id="3.30.230.40">
    <property type="entry name" value="Imidazole glycerol phosphate dehydratase, domain 1"/>
    <property type="match status" value="2"/>
</dbReference>
<dbReference type="Gene3D" id="3.40.50.1000">
    <property type="entry name" value="HAD superfamily/HAD-like"/>
    <property type="match status" value="1"/>
</dbReference>
<evidence type="ECO:0000256" key="1">
    <source>
        <dbReference type="ARBA" id="ARBA00001946"/>
    </source>
</evidence>
<evidence type="ECO:0000256" key="8">
    <source>
        <dbReference type="ARBA" id="ARBA00023102"/>
    </source>
</evidence>
<dbReference type="GO" id="GO:0016791">
    <property type="term" value="F:phosphatase activity"/>
    <property type="evidence" value="ECO:0007669"/>
    <property type="project" value="InterPro"/>
</dbReference>
<evidence type="ECO:0000256" key="5">
    <source>
        <dbReference type="ARBA" id="ARBA00022605"/>
    </source>
</evidence>
<evidence type="ECO:0000256" key="11">
    <source>
        <dbReference type="HAMAP-Rule" id="MF_00076"/>
    </source>
</evidence>
<evidence type="ECO:0000256" key="6">
    <source>
        <dbReference type="ARBA" id="ARBA00022723"/>
    </source>
</evidence>
<dbReference type="InterPro" id="IPR020565">
    <property type="entry name" value="ImidazoleglycerP_deHydtase_CS"/>
</dbReference>
<dbReference type="NCBIfam" id="TIGR01656">
    <property type="entry name" value="Histidinol-ppas"/>
    <property type="match status" value="1"/>
</dbReference>
<keyword evidence="7" id="KW-0378">Hydrolase</keyword>
<comment type="subcellular location">
    <subcellularLocation>
        <location evidence="11">Cytoplasm</location>
    </subcellularLocation>
</comment>
<dbReference type="EC" id="4.2.1.19" evidence="11"/>
<keyword evidence="8 11" id="KW-0368">Histidine biosynthesis</keyword>
<comment type="cofactor">
    <cofactor evidence="1">
        <name>Mg(2+)</name>
        <dbReference type="ChEBI" id="CHEBI:18420"/>
    </cofactor>
</comment>
<proteinExistence type="inferred from homology"/>
<dbReference type="SUPFAM" id="SSF56784">
    <property type="entry name" value="HAD-like"/>
    <property type="match status" value="1"/>
</dbReference>
<evidence type="ECO:0000256" key="4">
    <source>
        <dbReference type="ARBA" id="ARBA00022490"/>
    </source>
</evidence>
<dbReference type="InterPro" id="IPR006549">
    <property type="entry name" value="HAD-SF_hydro_IIIA"/>
</dbReference>
<dbReference type="NCBIfam" id="TIGR01662">
    <property type="entry name" value="HAD-SF-IIIA"/>
    <property type="match status" value="1"/>
</dbReference>
<dbReference type="Pfam" id="PF00475">
    <property type="entry name" value="IGPD"/>
    <property type="match status" value="1"/>
</dbReference>
<dbReference type="PROSITE" id="PS00955">
    <property type="entry name" value="IGP_DEHYDRATASE_2"/>
    <property type="match status" value="1"/>
</dbReference>
<accession>A0A9D1TN47</accession>
<comment type="catalytic activity">
    <reaction evidence="11">
        <text>D-erythro-1-(imidazol-4-yl)glycerol 3-phosphate = 3-(imidazol-4-yl)-2-oxopropyl phosphate + H2O</text>
        <dbReference type="Rhea" id="RHEA:11040"/>
        <dbReference type="ChEBI" id="CHEBI:15377"/>
        <dbReference type="ChEBI" id="CHEBI:57766"/>
        <dbReference type="ChEBI" id="CHEBI:58278"/>
        <dbReference type="EC" id="4.2.1.19"/>
    </reaction>
</comment>
<dbReference type="PANTHER" id="PTHR23133:SF2">
    <property type="entry name" value="IMIDAZOLEGLYCEROL-PHOSPHATE DEHYDRATASE"/>
    <property type="match status" value="1"/>
</dbReference>
<dbReference type="InterPro" id="IPR023214">
    <property type="entry name" value="HAD_sf"/>
</dbReference>
<dbReference type="NCBIfam" id="NF002111">
    <property type="entry name" value="PRK00951.2-1"/>
    <property type="match status" value="1"/>
</dbReference>
<sequence length="376" mass="42345">MRKKKALFLDRDGVIVSECQVDSFEKIVYLPHMFSTLAKIRKQTDFEFVLVSNQDGVGTPAFPYEDYIKCQERIMSTLEGEDIFFDDVNIDFSTEEEGLDTRKPNIGMLKAKYIDSNEYDMPSSFFIGDRITDMMCARNLGCKGILLSEDEIRIPDDLESTVCLKASSWLDILSFFFPDSFMVHRTSSAARKTAETDISITVDLDGSGKGEVKSGIPFFDHMMAQFIKYSRFDISSAVSGDIEIDCHHTVEDYAITLGTAIKNALSDKRGIERYGYEILVMDDARATVALDFSSRPYLDFSIPFTSSQIGDFPTEMIKHFLYTLSVSLASSLSVRVEGENNHHMAEACFKALGRAMRYAVRRKEGYALVPSTKGCL</sequence>
<dbReference type="FunFam" id="3.30.230.40:FF:000001">
    <property type="entry name" value="Imidazoleglycerol-phosphate dehydratase HisB"/>
    <property type="match status" value="1"/>
</dbReference>
<dbReference type="InterPro" id="IPR038494">
    <property type="entry name" value="IGPD_sf"/>
</dbReference>
<evidence type="ECO:0000256" key="2">
    <source>
        <dbReference type="ARBA" id="ARBA00005047"/>
    </source>
</evidence>
<comment type="similarity">
    <text evidence="11">Belongs to the imidazoleglycerol-phosphate dehydratase family.</text>
</comment>
<reference evidence="12" key="1">
    <citation type="journal article" date="2021" name="PeerJ">
        <title>Extensive microbial diversity within the chicken gut microbiome revealed by metagenomics and culture.</title>
        <authorList>
            <person name="Gilroy R."/>
            <person name="Ravi A."/>
            <person name="Getino M."/>
            <person name="Pursley I."/>
            <person name="Horton D.L."/>
            <person name="Alikhan N.F."/>
            <person name="Baker D."/>
            <person name="Gharbi K."/>
            <person name="Hall N."/>
            <person name="Watson M."/>
            <person name="Adriaenssens E.M."/>
            <person name="Foster-Nyarko E."/>
            <person name="Jarju S."/>
            <person name="Secka A."/>
            <person name="Antonio M."/>
            <person name="Oren A."/>
            <person name="Chaudhuri R.R."/>
            <person name="La Ragione R."/>
            <person name="Hildebrand F."/>
            <person name="Pallen M.J."/>
        </authorList>
    </citation>
    <scope>NUCLEOTIDE SEQUENCE</scope>
    <source>
        <strain evidence="12">Gambia11-129</strain>
    </source>
</reference>
<dbReference type="Pfam" id="PF08645">
    <property type="entry name" value="PNK3P"/>
    <property type="match status" value="1"/>
</dbReference>
<dbReference type="GO" id="GO:0000105">
    <property type="term" value="P:L-histidine biosynthetic process"/>
    <property type="evidence" value="ECO:0007669"/>
    <property type="project" value="UniProtKB-UniRule"/>
</dbReference>
<dbReference type="AlphaFoldDB" id="A0A9D1TN47"/>
<evidence type="ECO:0000313" key="12">
    <source>
        <dbReference type="EMBL" id="HIV98551.1"/>
    </source>
</evidence>
<dbReference type="GO" id="GO:0004424">
    <property type="term" value="F:imidazoleglycerol-phosphate dehydratase activity"/>
    <property type="evidence" value="ECO:0007669"/>
    <property type="project" value="UniProtKB-UniRule"/>
</dbReference>
<evidence type="ECO:0000256" key="7">
    <source>
        <dbReference type="ARBA" id="ARBA00022801"/>
    </source>
</evidence>
<dbReference type="InterPro" id="IPR036412">
    <property type="entry name" value="HAD-like_sf"/>
</dbReference>
<keyword evidence="5 11" id="KW-0028">Amino-acid biosynthesis</keyword>
<dbReference type="Proteomes" id="UP000823936">
    <property type="component" value="Unassembled WGS sequence"/>
</dbReference>
<comment type="pathway">
    <text evidence="2 11">Amino-acid biosynthesis; L-histidine biosynthesis; L-histidine from 5-phospho-alpha-D-ribose 1-diphosphate: step 6/9.</text>
</comment>
<dbReference type="SUPFAM" id="SSF54211">
    <property type="entry name" value="Ribosomal protein S5 domain 2-like"/>
    <property type="match status" value="2"/>
</dbReference>
<dbReference type="CDD" id="cd07914">
    <property type="entry name" value="IGPD"/>
    <property type="match status" value="1"/>
</dbReference>
<name>A0A9D1TN47_9SPIO</name>
<keyword evidence="4 11" id="KW-0963">Cytoplasm</keyword>
<dbReference type="InterPro" id="IPR000807">
    <property type="entry name" value="ImidazoleglycerolP_deHydtase"/>
</dbReference>
<evidence type="ECO:0000256" key="3">
    <source>
        <dbReference type="ARBA" id="ARBA00016664"/>
    </source>
</evidence>
<keyword evidence="6" id="KW-0479">Metal-binding</keyword>
<comment type="caution">
    <text evidence="12">The sequence shown here is derived from an EMBL/GenBank/DDBJ whole genome shotgun (WGS) entry which is preliminary data.</text>
</comment>
<evidence type="ECO:0000313" key="13">
    <source>
        <dbReference type="Proteomes" id="UP000823936"/>
    </source>
</evidence>